<dbReference type="HAMAP" id="MF_01324">
    <property type="entry name" value="RNApol_bact_RpoC2"/>
    <property type="match status" value="1"/>
</dbReference>
<dbReference type="GO" id="GO:0003677">
    <property type="term" value="F:DNA binding"/>
    <property type="evidence" value="ECO:0007669"/>
    <property type="project" value="UniProtKB-UniRule"/>
</dbReference>
<feature type="binding site" evidence="8">
    <location>
        <position position="238"/>
    </location>
    <ligand>
        <name>Zn(2+)</name>
        <dbReference type="ChEBI" id="CHEBI:29105"/>
    </ligand>
</feature>
<feature type="binding site" evidence="8">
    <location>
        <position position="322"/>
    </location>
    <ligand>
        <name>Zn(2+)</name>
        <dbReference type="ChEBI" id="CHEBI:29105"/>
    </ligand>
</feature>
<feature type="binding site" evidence="8">
    <location>
        <position position="312"/>
    </location>
    <ligand>
        <name>Zn(2+)</name>
        <dbReference type="ChEBI" id="CHEBI:29105"/>
    </ligand>
</feature>
<dbReference type="GO" id="GO:0003899">
    <property type="term" value="F:DNA-directed RNA polymerase activity"/>
    <property type="evidence" value="ECO:0007669"/>
    <property type="project" value="UniProtKB-UniRule"/>
</dbReference>
<accession>A0A0S2LND0</accession>
<sequence>MPYISSFRCKALNINKNSDVLNSSDRFWNICFDKKRLKMVIFWFFRHYGQKKTLKFLEKLKIVGFHTATEGGISLGIDDLLISPEKYMLLSKAEKQCYKTSYQYKRGEITGVEGFQRLIDTWHHTSEKLKSEVIRYFETTNVLNPVYMMAFSGARGNISQVRQLVGMRGLMSNPQGEILDYPIRSNFKEGLTLTEYIISCYGARKGIVDTALRTANAGYLTRRLVDVVQHVIVSVFDCQTFRGICVQPLIDNELKVSYGLENRLIGRVLAADLYVKQKKTKIASRNQEVYSELALHISKYSQRVWIRSPLTCHAQKSVCQLCYGWSLADGKLVSIGEAVGIIAAQSIGEPGTQLTMRTFHTGGIFSGNLVTQITAPYSGMVKYKQPISGTLIRMPEGNIAFLTKTKGSFEVDTYGLKSTLRGSNASKHAFYFLINSKYKLLHLKGHILKKLKSKKITQLYRNATSLVVNDFPNFIFYKEILGKLLKIKSNFLIYSDFLYLKLAAKKHELKTKIFKVPPYTVLYARNQEKVNQNQLIAQISYISKKKKQRDDATQTIYSELEGEVYHNNLDLVSKFNDFEDLSRESKNWGAVWVLSGKIYQSPISSYFFSNSGDWINQNSMLNQIQWMSPFNGKLMIDSDKISKKSSRLIINSPKLNSQYQNILMSNLVKKNAPLRLVNDFTLNLEKIKAFNFCKKKKSQSNIQHKKSNVSNLSLTTVNVCNAYSQISESNRVLNSKTQPYVFLKKPILLFPVNKIDYKKFGYVFSFNCQVQPKNLSHCKGHFFSLVSLNKKNIDLTNSTLSGLEPFFRSSMNMYQTYTGGLFYLNDWIPKFQDLVDFVRNQKIAINSIYTNVIAKKSSQIKNSKEKTFDFHPSDLQSRLTPIKIWIFDKETTEDGDSLEKQKKKNMVDADAWSLYLEQLDVMQNCKDYTNHISLPYVKQNFLKLKKNKLYRYVNKFKNLFTAVNRKFFRMIMKHNLLKNRRFSFFKCEAGFLTQFLWIPNEFHQLLVLKTKKQDINNLGYKWLFNEFKNTKDFSIHNNVLNATHSMVLHGKRSVRKRSEQIDQFACSFIPTLYLKYSTLNALCFSPHKKPIFYKLNRQGDKKPIYTQLKGCVMCHTNKIQTKCNIKTKKTRKSKKQLFNFKKLFFLSQCIHKFDHSHISLCKNILKFKKYKNMFGLYDEFTHIQSFSSHNRLQKLKNKYIKLQVLVNVFHENSTIMLVHQFHPKSQTSHLKARNSLTIVNGTLKQSGDLPLMSLSIKGTPAQGKDSKDLSLISVNDSLNISEHNSVLPYVMQIKNGWFYFPKKQKLSEGIQYHKVLVNAGKKIVDDIIFDKHDVFIECISLMDERKAKVFSKWSNSQYWVYNKNSRYNKSKISLTSFKKTLSVRSPEMLTFVPSGSSSIKWSEQSQRIDPDMALTAQNIQFTQPYLQINKSHPIYNNLDKHVFGNTFGSNHSNSQNVLDPLSSQFWSDCTMCFSNEQQKIQHVKSYTYFFFIQKVKPCYVKNHHQHKHTLYKLQKNYNSSFTPVNGTANILKNGEIPTYNKQSISFSTNSLNEVHDKSMFKPDTRSQLFPSHTVRLESVSFYKFPYWESVEKVVNSKTYNSSNQPNYMGQSEILDKSSNMLLDDLTLVNQTQSGIDFLKYVLYKKAQTHNMFECFFTFQKINFSPFVLNLPYGLTHRHTNPLDASSLQSTTPLLDFYINHHIYDLSEFFKFKDLLHVSSIFFRLGSIFSYGKTRNVNKEQTICTKKSTNTIGTIFLDQDLDKFNVLTAIHETMNGQSMLPCLFNLLAQSFTVPFISLYELQSVKYNLTNFFNQSKYTRDNWNSKSFIKNKQKFIFNSQQNVSINNPFMRTQFMSPFFGELVKSHRKNNKTDALYTRLVLTYPDCICFSFNLFSHKDNRYNKYREKIGNNHTTHISRYLKRKNFSFLGEGKKIINHASISNQEIKAKQHIDLKSSKNYSTISMHKLGYENTNIFPYLGKFALYGDVLDLDTWNSTQGITHSGQIIHMNKNKITLRKGQPLYVSPKAKLHKYHGDFVYVGSSVLTLPYQTLTTGDIVQGIPKVEQFFEARTTQEGKFLDTNLPQLLIRLFSRYRLKFSLSQATHISFYKIQKVLIDGVQRLYRSQGINISDKHLEIVVRQMTKKVKIIQVGQTGFFPGELVDLDRVEYINNIILKKITYEPILLGITRASLQVDSFLSSASFQQTTKTLTSAGLFRNQDFLKGLKENVIVGNLIPVGTGFVFRNYE</sequence>
<dbReference type="SUPFAM" id="SSF64484">
    <property type="entry name" value="beta and beta-prime subunits of DNA dependent RNA-polymerase"/>
    <property type="match status" value="2"/>
</dbReference>
<keyword evidence="6 8" id="KW-0862">Zinc</keyword>
<dbReference type="RefSeq" id="YP_009184847.1">
    <property type="nucleotide sequence ID" value="NC_028582.1"/>
</dbReference>
<dbReference type="Gene3D" id="1.10.274.100">
    <property type="entry name" value="RNA polymerase Rpb1, domain 3"/>
    <property type="match status" value="1"/>
</dbReference>
<keyword evidence="5 8" id="KW-0479">Metal-binding</keyword>
<keyword evidence="2 11" id="KW-0934">Plastid</keyword>
<dbReference type="EC" id="2.7.7.6" evidence="8"/>
<comment type="subunit">
    <text evidence="8">In plastids the minimal PEP RNA polymerase catalytic core is composed of four subunits: alpha, beta, beta', and beta''. When a (nuclear-encoded) sigma factor is associated with the core the holoenzyme is formed, which can initiate transcription.</text>
</comment>
<dbReference type="Gene3D" id="1.10.132.30">
    <property type="match status" value="1"/>
</dbReference>
<evidence type="ECO:0000256" key="1">
    <source>
        <dbReference type="ARBA" id="ARBA00022478"/>
    </source>
</evidence>
<comment type="similarity">
    <text evidence="8">Belongs to the RNA polymerase beta' chain family. RpoC2 subfamily.</text>
</comment>
<dbReference type="CDD" id="cd02655">
    <property type="entry name" value="RNAP_beta'_C"/>
    <property type="match status" value="1"/>
</dbReference>
<comment type="cofactor">
    <cofactor evidence="8">
        <name>Zn(2+)</name>
        <dbReference type="ChEBI" id="CHEBI:29105"/>
    </cofactor>
    <text evidence="8">Binds 1 Zn(2+) ion per subunit.</text>
</comment>
<dbReference type="NCBIfam" id="TIGR02388">
    <property type="entry name" value="rpoC2_cyan"/>
    <property type="match status" value="1"/>
</dbReference>
<reference evidence="11" key="1">
    <citation type="journal article" date="2015" name="BMC Evol. Biol.">
        <title>Chloroplast phylogenomic analysis of chlorophyte green algae identifies a novel lineage sister to the Sphaeropleales (Chlorophyceae).</title>
        <authorList>
            <person name="Lemieux C."/>
            <person name="Vincent A.T."/>
            <person name="Labarre A."/>
            <person name="Otis C."/>
            <person name="Turmel M."/>
        </authorList>
    </citation>
    <scope>NUCLEOTIDE SEQUENCE</scope>
</reference>
<dbReference type="InterPro" id="IPR045867">
    <property type="entry name" value="DNA-dir_RpoC_beta_prime"/>
</dbReference>
<dbReference type="InterPro" id="IPR007081">
    <property type="entry name" value="RNA_pol_Rpb1_5"/>
</dbReference>
<evidence type="ECO:0000256" key="3">
    <source>
        <dbReference type="ARBA" id="ARBA00022679"/>
    </source>
</evidence>
<dbReference type="InterPro" id="IPR007083">
    <property type="entry name" value="RNA_pol_Rpb1_4"/>
</dbReference>
<dbReference type="GO" id="GO:0006351">
    <property type="term" value="P:DNA-templated transcription"/>
    <property type="evidence" value="ECO:0007669"/>
    <property type="project" value="UniProtKB-UniRule"/>
</dbReference>
<evidence type="ECO:0000313" key="11">
    <source>
        <dbReference type="EMBL" id="ALO62981.1"/>
    </source>
</evidence>
<evidence type="ECO:0000256" key="7">
    <source>
        <dbReference type="ARBA" id="ARBA00023163"/>
    </source>
</evidence>
<dbReference type="PANTHER" id="PTHR19376">
    <property type="entry name" value="DNA-DIRECTED RNA POLYMERASE"/>
    <property type="match status" value="1"/>
</dbReference>
<dbReference type="InterPro" id="IPR042102">
    <property type="entry name" value="RNA_pol_Rpb1_3_sf"/>
</dbReference>
<dbReference type="Gene3D" id="1.10.150.390">
    <property type="match status" value="1"/>
</dbReference>
<evidence type="ECO:0000256" key="6">
    <source>
        <dbReference type="ARBA" id="ARBA00022833"/>
    </source>
</evidence>
<feature type="domain" description="RNA polymerase Rpb1" evidence="9">
    <location>
        <begin position="190"/>
        <end position="574"/>
    </location>
</feature>
<dbReference type="InterPro" id="IPR012756">
    <property type="entry name" value="DNA-dir_RpoC2_beta_pp"/>
</dbReference>
<organism evidence="11">
    <name type="scientific">Jenufa minuta</name>
    <name type="common">Green alga</name>
    <dbReference type="NCBI Taxonomy" id="993092"/>
    <lineage>
        <taxon>Eukaryota</taxon>
        <taxon>Viridiplantae</taxon>
        <taxon>Chlorophyta</taxon>
        <taxon>core chlorophytes</taxon>
        <taxon>Chlorophyceae</taxon>
        <taxon>Jenufa</taxon>
    </lineage>
</organism>
<evidence type="ECO:0000256" key="5">
    <source>
        <dbReference type="ARBA" id="ARBA00022723"/>
    </source>
</evidence>
<protein>
    <recommendedName>
        <fullName evidence="8">DNA-directed RNA polymerase subunit beta''</fullName>
        <ecNumber evidence="8">2.7.7.6</ecNumber>
    </recommendedName>
    <alternativeName>
        <fullName evidence="8">PEP</fullName>
    </alternativeName>
    <alternativeName>
        <fullName evidence="8">Plastid-encoded RNA polymerase subunit beta''</fullName>
        <shortName evidence="8">RNA polymerase subunit beta''</shortName>
    </alternativeName>
</protein>
<dbReference type="GO" id="GO:0009507">
    <property type="term" value="C:chloroplast"/>
    <property type="evidence" value="ECO:0007669"/>
    <property type="project" value="UniProtKB-SubCell"/>
</dbReference>
<evidence type="ECO:0000259" key="9">
    <source>
        <dbReference type="Pfam" id="PF04998"/>
    </source>
</evidence>
<gene>
    <name evidence="8 11" type="primary">rpoC2</name>
</gene>
<keyword evidence="11" id="KW-0150">Chloroplast</keyword>
<dbReference type="Pfam" id="PF04998">
    <property type="entry name" value="RNA_pol_Rpb1_5"/>
    <property type="match status" value="2"/>
</dbReference>
<comment type="subcellular location">
    <subcellularLocation>
        <location evidence="8">Plastid</location>
        <location evidence="8">Chloroplast</location>
    </subcellularLocation>
</comment>
<dbReference type="Pfam" id="PF05000">
    <property type="entry name" value="RNA_pol_Rpb1_4"/>
    <property type="match status" value="1"/>
</dbReference>
<keyword evidence="3 8" id="KW-0808">Transferase</keyword>
<keyword evidence="1 8" id="KW-0240">DNA-directed RNA polymerase</keyword>
<keyword evidence="4 8" id="KW-0548">Nucleotidyltransferase</keyword>
<dbReference type="PANTHER" id="PTHR19376:SF68">
    <property type="entry name" value="DNA-DIRECTED RNA POLYMERASE SUBUNIT BETA"/>
    <property type="match status" value="1"/>
</dbReference>
<evidence type="ECO:0000259" key="10">
    <source>
        <dbReference type="Pfam" id="PF05000"/>
    </source>
</evidence>
<feature type="domain" description="RNA polymerase Rpb1" evidence="10">
    <location>
        <begin position="110"/>
        <end position="179"/>
    </location>
</feature>
<dbReference type="EMBL" id="KT625414">
    <property type="protein sequence ID" value="ALO62981.1"/>
    <property type="molecule type" value="Genomic_DNA"/>
</dbReference>
<proteinExistence type="inferred from homology"/>
<dbReference type="GO" id="GO:0000428">
    <property type="term" value="C:DNA-directed RNA polymerase complex"/>
    <property type="evidence" value="ECO:0007669"/>
    <property type="project" value="UniProtKB-KW"/>
</dbReference>
<dbReference type="GO" id="GO:0008270">
    <property type="term" value="F:zinc ion binding"/>
    <property type="evidence" value="ECO:0007669"/>
    <property type="project" value="UniProtKB-UniRule"/>
</dbReference>
<dbReference type="InterPro" id="IPR038120">
    <property type="entry name" value="Rpb1_funnel_sf"/>
</dbReference>
<comment type="function">
    <text evidence="8">DNA-dependent RNA polymerase catalyzes the transcription of DNA into RNA using the four ribonucleoside triphosphates as substrates.</text>
</comment>
<dbReference type="GeneID" id="26378683"/>
<evidence type="ECO:0000256" key="2">
    <source>
        <dbReference type="ARBA" id="ARBA00022640"/>
    </source>
</evidence>
<evidence type="ECO:0000256" key="4">
    <source>
        <dbReference type="ARBA" id="ARBA00022695"/>
    </source>
</evidence>
<feature type="binding site" evidence="8">
    <location>
        <position position="319"/>
    </location>
    <ligand>
        <name>Zn(2+)</name>
        <dbReference type="ChEBI" id="CHEBI:29105"/>
    </ligand>
</feature>
<feature type="domain" description="RNA polymerase Rpb1" evidence="9">
    <location>
        <begin position="2103"/>
        <end position="2153"/>
    </location>
</feature>
<geneLocation type="chloroplast" evidence="11"/>
<comment type="catalytic activity">
    <reaction evidence="8">
        <text>RNA(n) + a ribonucleoside 5'-triphosphate = RNA(n+1) + diphosphate</text>
        <dbReference type="Rhea" id="RHEA:21248"/>
        <dbReference type="Rhea" id="RHEA-COMP:14527"/>
        <dbReference type="Rhea" id="RHEA-COMP:17342"/>
        <dbReference type="ChEBI" id="CHEBI:33019"/>
        <dbReference type="ChEBI" id="CHEBI:61557"/>
        <dbReference type="ChEBI" id="CHEBI:140395"/>
        <dbReference type="EC" id="2.7.7.6"/>
    </reaction>
</comment>
<evidence type="ECO:0000256" key="8">
    <source>
        <dbReference type="HAMAP-Rule" id="MF_01324"/>
    </source>
</evidence>
<dbReference type="Gene3D" id="1.10.1790.20">
    <property type="match status" value="1"/>
</dbReference>
<name>A0A0S2LND0_JENMI</name>
<keyword evidence="7 8" id="KW-0804">Transcription</keyword>